<keyword evidence="1" id="KW-1133">Transmembrane helix</keyword>
<evidence type="ECO:0000256" key="1">
    <source>
        <dbReference type="SAM" id="Phobius"/>
    </source>
</evidence>
<keyword evidence="1" id="KW-0472">Membrane</keyword>
<feature type="transmembrane region" description="Helical" evidence="1">
    <location>
        <begin position="20"/>
        <end position="41"/>
    </location>
</feature>
<organism evidence="3 4">
    <name type="scientific">Candidatus Mediterraneibacter stercorigallinarum</name>
    <dbReference type="NCBI Taxonomy" id="2838686"/>
    <lineage>
        <taxon>Bacteria</taxon>
        <taxon>Bacillati</taxon>
        <taxon>Bacillota</taxon>
        <taxon>Clostridia</taxon>
        <taxon>Lachnospirales</taxon>
        <taxon>Lachnospiraceae</taxon>
        <taxon>Mediterraneibacter</taxon>
    </lineage>
</organism>
<proteinExistence type="predicted"/>
<dbReference type="EMBL" id="DXCD01000083">
    <property type="protein sequence ID" value="HIZ12914.1"/>
    <property type="molecule type" value="Genomic_DNA"/>
</dbReference>
<reference evidence="3" key="1">
    <citation type="journal article" date="2021" name="PeerJ">
        <title>Extensive microbial diversity within the chicken gut microbiome revealed by metagenomics and culture.</title>
        <authorList>
            <person name="Gilroy R."/>
            <person name="Ravi A."/>
            <person name="Getino M."/>
            <person name="Pursley I."/>
            <person name="Horton D.L."/>
            <person name="Alikhan N.F."/>
            <person name="Baker D."/>
            <person name="Gharbi K."/>
            <person name="Hall N."/>
            <person name="Watson M."/>
            <person name="Adriaenssens E.M."/>
            <person name="Foster-Nyarko E."/>
            <person name="Jarju S."/>
            <person name="Secka A."/>
            <person name="Antonio M."/>
            <person name="Oren A."/>
            <person name="Chaudhuri R.R."/>
            <person name="La Ragione R."/>
            <person name="Hildebrand F."/>
            <person name="Pallen M.J."/>
        </authorList>
    </citation>
    <scope>NUCLEOTIDE SEQUENCE</scope>
    <source>
        <strain evidence="3">ChiGjej1B1-13045</strain>
    </source>
</reference>
<reference evidence="3" key="2">
    <citation type="submission" date="2021-04" db="EMBL/GenBank/DDBJ databases">
        <authorList>
            <person name="Gilroy R."/>
        </authorList>
    </citation>
    <scope>NUCLEOTIDE SEQUENCE</scope>
    <source>
        <strain evidence="3">ChiGjej1B1-13045</strain>
    </source>
</reference>
<name>A0A9D2IJ86_9FIRM</name>
<evidence type="ECO:0000313" key="4">
    <source>
        <dbReference type="Proteomes" id="UP000824017"/>
    </source>
</evidence>
<evidence type="ECO:0000259" key="2">
    <source>
        <dbReference type="Pfam" id="PF03703"/>
    </source>
</evidence>
<dbReference type="Pfam" id="PF03703">
    <property type="entry name" value="bPH_2"/>
    <property type="match status" value="1"/>
</dbReference>
<comment type="caution">
    <text evidence="3">The sequence shown here is derived from an EMBL/GenBank/DDBJ whole genome shotgun (WGS) entry which is preliminary data.</text>
</comment>
<sequence>MKEMQTDRLSNKRFRNHISIIVEQTGGLLIALLIVLIPSMLENIDELMETGLEFMDGKWLLVNMGLILFFLIVIALQIAIWSKTYISVQDNAVVIERNTLNKKKNTIGIRNISNINTEQNLFEMLMGTCKVKLDTNSRSTADSTDVKIVLKKADALAFKQEVTRRRRDPDGGSLLRRQARRGMTCGKRGWCQSGMPLRQRIMMCGQILQISYSMDFSRSIFCLWR</sequence>
<protein>
    <submittedName>
        <fullName evidence="3">PH domain-containing protein</fullName>
    </submittedName>
</protein>
<dbReference type="AlphaFoldDB" id="A0A9D2IJ86"/>
<evidence type="ECO:0000313" key="3">
    <source>
        <dbReference type="EMBL" id="HIZ12914.1"/>
    </source>
</evidence>
<feature type="transmembrane region" description="Helical" evidence="1">
    <location>
        <begin position="61"/>
        <end position="81"/>
    </location>
</feature>
<dbReference type="Proteomes" id="UP000824017">
    <property type="component" value="Unassembled WGS sequence"/>
</dbReference>
<feature type="domain" description="YdbS-like PH" evidence="2">
    <location>
        <begin position="83"/>
        <end position="149"/>
    </location>
</feature>
<keyword evidence="1" id="KW-0812">Transmembrane</keyword>
<accession>A0A9D2IJ86</accession>
<dbReference type="InterPro" id="IPR005182">
    <property type="entry name" value="YdbS-like_PH"/>
</dbReference>
<gene>
    <name evidence="3" type="ORF">H9817_03160</name>
</gene>